<evidence type="ECO:0000313" key="1">
    <source>
        <dbReference type="EMBL" id="MBO0441475.1"/>
    </source>
</evidence>
<sequence length="143" mass="15895">MKKLAILGSVMGVLLFGAFTQGTSVEATTVSQPVKSEMAFLKSGTPEFTKEEIQQTNALKTFKGDTIILTSINPNPKYELKIGEIDTKGTGFYNVQPVKLNKIDPQLSLINVSKTLNESMFIMFYVEKSNPNVTVDYFFVKEI</sequence>
<comment type="caution">
    <text evidence="1">The sequence shown here is derived from an EMBL/GenBank/DDBJ whole genome shotgun (WGS) entry which is preliminary data.</text>
</comment>
<accession>A0ABS3H1W4</accession>
<dbReference type="RefSeq" id="WP_010773362.1">
    <property type="nucleotide sequence ID" value="NZ_JAFLWD010000036.1"/>
</dbReference>
<dbReference type="EMBL" id="JAFLWD010000036">
    <property type="protein sequence ID" value="MBO0441475.1"/>
    <property type="molecule type" value="Genomic_DNA"/>
</dbReference>
<reference evidence="1 2" key="1">
    <citation type="submission" date="2021-03" db="EMBL/GenBank/DDBJ databases">
        <title>Enterococcal diversity collection.</title>
        <authorList>
            <person name="Gilmore M.S."/>
            <person name="Schwartzman J."/>
            <person name="Van Tyne D."/>
            <person name="Martin M."/>
            <person name="Earl A.M."/>
            <person name="Manson A.L."/>
            <person name="Straub T."/>
            <person name="Salamzade R."/>
            <person name="Saavedra J."/>
            <person name="Lebreton F."/>
            <person name="Prichula J."/>
            <person name="Schaufler K."/>
            <person name="Gaca A."/>
            <person name="Sgardioli B."/>
            <person name="Wagenaar J."/>
            <person name="Strong T."/>
        </authorList>
    </citation>
    <scope>NUCLEOTIDE SEQUENCE [LARGE SCALE GENOMIC DNA]</scope>
    <source>
        <strain evidence="1 2">DIV0869a</strain>
    </source>
</reference>
<name>A0ABS3H1W4_9ENTE</name>
<gene>
    <name evidence="1" type="ORF">JZO69_13990</name>
</gene>
<protein>
    <submittedName>
        <fullName evidence="1">Uncharacterized protein</fullName>
    </submittedName>
</protein>
<dbReference type="Proteomes" id="UP000664632">
    <property type="component" value="Unassembled WGS sequence"/>
</dbReference>
<evidence type="ECO:0000313" key="2">
    <source>
        <dbReference type="Proteomes" id="UP000664632"/>
    </source>
</evidence>
<keyword evidence="2" id="KW-1185">Reference proteome</keyword>
<organism evidence="1 2">
    <name type="scientific">Candidatus Enterococcus ikei</name>
    <dbReference type="NCBI Taxonomy" id="2815326"/>
    <lineage>
        <taxon>Bacteria</taxon>
        <taxon>Bacillati</taxon>
        <taxon>Bacillota</taxon>
        <taxon>Bacilli</taxon>
        <taxon>Lactobacillales</taxon>
        <taxon>Enterococcaceae</taxon>
        <taxon>Enterococcus</taxon>
    </lineage>
</organism>
<proteinExistence type="predicted"/>